<keyword evidence="1" id="KW-1133">Transmembrane helix</keyword>
<keyword evidence="1" id="KW-0812">Transmembrane</keyword>
<evidence type="ECO:0000313" key="2">
    <source>
        <dbReference type="EMBL" id="MDA3732087.1"/>
    </source>
</evidence>
<keyword evidence="3" id="KW-1185">Reference proteome</keyword>
<comment type="caution">
    <text evidence="2">The sequence shown here is derived from an EMBL/GenBank/DDBJ whole genome shotgun (WGS) entry which is preliminary data.</text>
</comment>
<dbReference type="Proteomes" id="UP001169242">
    <property type="component" value="Unassembled WGS sequence"/>
</dbReference>
<dbReference type="RefSeq" id="WP_053986238.1">
    <property type="nucleotide sequence ID" value="NZ_JAQIFT010000045.1"/>
</dbReference>
<evidence type="ECO:0000256" key="1">
    <source>
        <dbReference type="SAM" id="Phobius"/>
    </source>
</evidence>
<keyword evidence="1" id="KW-0472">Membrane</keyword>
<dbReference type="InterPro" id="IPR036322">
    <property type="entry name" value="WD40_repeat_dom_sf"/>
</dbReference>
<evidence type="ECO:0000313" key="3">
    <source>
        <dbReference type="Proteomes" id="UP001169242"/>
    </source>
</evidence>
<name>A0AA42DNI4_9FIRM</name>
<dbReference type="SUPFAM" id="SSF50978">
    <property type="entry name" value="WD40 repeat-like"/>
    <property type="match status" value="1"/>
</dbReference>
<protein>
    <submittedName>
        <fullName evidence="2">Uncharacterized protein</fullName>
    </submittedName>
</protein>
<reference evidence="2" key="1">
    <citation type="journal article" date="2023" name="Int. J. Syst. Evol. Microbiol.">
        <title>&lt;i&gt;Holtiella tumoricola&lt;/i&gt; gen. nov. sp. nov., isolated from a human clinical sample.</title>
        <authorList>
            <person name="Allen-Vercoe E."/>
            <person name="Daigneault M.C."/>
            <person name="Vancuren S.J."/>
            <person name="Cochrane K."/>
            <person name="O'Neal L.L."/>
            <person name="Sankaranarayanan K."/>
            <person name="Lawson P.A."/>
        </authorList>
    </citation>
    <scope>NUCLEOTIDE SEQUENCE</scope>
    <source>
        <strain evidence="2">CC70A</strain>
    </source>
</reference>
<gene>
    <name evidence="2" type="ORF">PBV87_11395</name>
</gene>
<sequence>MKQTYKKRLALIVTGLAISLIALVILIKTFLPPKLYTELIINAQNSVDLTDISIYGSDFTYKQIHAFTFSGQDLKATSQNFVPYSEGFIEQNQFKNYQKIFSQNGQPLTSTFQDYYETDTFTFFAFPGDLSTFRILENATGKLSSLNLPQKLYTHSMYVSDMRVIDNQLIILAGEAMSYHALIYTVDLNTFDVIDYKRLETHPSALNSMHYTLTDNGLALFIAGNTLQIYNPLDDTLSYFPLPFEAEGVLCNTQYTFTYALQENEVKYLLLENKELLYQKSVPTPYLLSLPSSWPKVLDLTLKDNLVYLLLEDLSGPRFKNYLSVYNLDTQEMSFCLGISDSNPLILTGFQN</sequence>
<accession>A0AA42DNI4</accession>
<dbReference type="EMBL" id="JAQIFT010000045">
    <property type="protein sequence ID" value="MDA3732087.1"/>
    <property type="molecule type" value="Genomic_DNA"/>
</dbReference>
<proteinExistence type="predicted"/>
<organism evidence="2 3">
    <name type="scientific">Holtiella tumoricola</name>
    <dbReference type="NCBI Taxonomy" id="3018743"/>
    <lineage>
        <taxon>Bacteria</taxon>
        <taxon>Bacillati</taxon>
        <taxon>Bacillota</taxon>
        <taxon>Clostridia</taxon>
        <taxon>Lachnospirales</taxon>
        <taxon>Cellulosilyticaceae</taxon>
        <taxon>Holtiella</taxon>
    </lineage>
</organism>
<feature type="transmembrane region" description="Helical" evidence="1">
    <location>
        <begin position="9"/>
        <end position="31"/>
    </location>
</feature>
<dbReference type="AlphaFoldDB" id="A0AA42DNI4"/>